<dbReference type="NCBIfam" id="NF001377">
    <property type="entry name" value="PRK00278.2-4"/>
    <property type="match status" value="1"/>
</dbReference>
<evidence type="ECO:0000256" key="5">
    <source>
        <dbReference type="ARBA" id="ARBA00022822"/>
    </source>
</evidence>
<dbReference type="NCBIfam" id="NF001373">
    <property type="entry name" value="PRK00278.1-6"/>
    <property type="match status" value="1"/>
</dbReference>
<protein>
    <recommendedName>
        <fullName evidence="8">Indole-3-glycerol phosphate synthase</fullName>
        <shortName evidence="8">IGPS</shortName>
        <ecNumber evidence="8">4.1.1.48</ecNumber>
    </recommendedName>
</protein>
<dbReference type="Pfam" id="PF00218">
    <property type="entry name" value="IGPS"/>
    <property type="match status" value="1"/>
</dbReference>
<evidence type="ECO:0000256" key="3">
    <source>
        <dbReference type="ARBA" id="ARBA00022605"/>
    </source>
</evidence>
<feature type="domain" description="Indole-3-glycerol phosphate synthase" evidence="9">
    <location>
        <begin position="9"/>
        <end position="264"/>
    </location>
</feature>
<evidence type="ECO:0000256" key="4">
    <source>
        <dbReference type="ARBA" id="ARBA00022793"/>
    </source>
</evidence>
<evidence type="ECO:0000313" key="11">
    <source>
        <dbReference type="Proteomes" id="UP000318148"/>
    </source>
</evidence>
<dbReference type="EC" id="4.1.1.48" evidence="8"/>
<name>A0A520LPJ3_9GAMM</name>
<dbReference type="Gene3D" id="3.20.20.70">
    <property type="entry name" value="Aldolase class I"/>
    <property type="match status" value="1"/>
</dbReference>
<dbReference type="AlphaFoldDB" id="A0A520LPJ3"/>
<dbReference type="GO" id="GO:0004425">
    <property type="term" value="F:indole-3-glycerol-phosphate synthase activity"/>
    <property type="evidence" value="ECO:0007669"/>
    <property type="project" value="UniProtKB-UniRule"/>
</dbReference>
<evidence type="ECO:0000256" key="8">
    <source>
        <dbReference type="HAMAP-Rule" id="MF_00134"/>
    </source>
</evidence>
<comment type="similarity">
    <text evidence="8">Belongs to the TrpC family.</text>
</comment>
<dbReference type="GO" id="GO:0004640">
    <property type="term" value="F:phosphoribosylanthranilate isomerase activity"/>
    <property type="evidence" value="ECO:0007669"/>
    <property type="project" value="TreeGrafter"/>
</dbReference>
<keyword evidence="7 8" id="KW-0456">Lyase</keyword>
<sequence>MKNKLPTILKAIIDNKHNEVALAKASTSIKDIHETLKSAAPVRSFMRAIKSKIDQGESAVIAEIKKGSPSKGILRDDFDPKAIAHSYETYGASCISILTDHKYFYGSDEHLMMVKSSCNLPVLRKDFIVDEYQIYQSRALGADCILLICAALDSNQITHFYNLALDLGMDVLVEVHDVTELEVALSLNKAGLGINNRNLHTFEESLDTTFNLIEMIPKSKTVITESAIRSKSDVLQMRERNVNAFLVGEAFMRATNPGEALRKLFSKKKGP</sequence>
<dbReference type="GO" id="GO:0000162">
    <property type="term" value="P:L-tryptophan biosynthetic process"/>
    <property type="evidence" value="ECO:0007669"/>
    <property type="project" value="UniProtKB-UniRule"/>
</dbReference>
<proteinExistence type="inferred from homology"/>
<evidence type="ECO:0000256" key="7">
    <source>
        <dbReference type="ARBA" id="ARBA00023239"/>
    </source>
</evidence>
<evidence type="ECO:0000313" key="10">
    <source>
        <dbReference type="EMBL" id="RZO08899.1"/>
    </source>
</evidence>
<comment type="caution">
    <text evidence="10">The sequence shown here is derived from an EMBL/GenBank/DDBJ whole genome shotgun (WGS) entry which is preliminary data.</text>
</comment>
<evidence type="ECO:0000256" key="2">
    <source>
        <dbReference type="ARBA" id="ARBA00004696"/>
    </source>
</evidence>
<dbReference type="InterPro" id="IPR011060">
    <property type="entry name" value="RibuloseP-bd_barrel"/>
</dbReference>
<comment type="catalytic activity">
    <reaction evidence="1 8">
        <text>1-(2-carboxyphenylamino)-1-deoxy-D-ribulose 5-phosphate + H(+) = (1S,2R)-1-C-(indol-3-yl)glycerol 3-phosphate + CO2 + H2O</text>
        <dbReference type="Rhea" id="RHEA:23476"/>
        <dbReference type="ChEBI" id="CHEBI:15377"/>
        <dbReference type="ChEBI" id="CHEBI:15378"/>
        <dbReference type="ChEBI" id="CHEBI:16526"/>
        <dbReference type="ChEBI" id="CHEBI:58613"/>
        <dbReference type="ChEBI" id="CHEBI:58866"/>
        <dbReference type="EC" id="4.1.1.48"/>
    </reaction>
</comment>
<dbReference type="InterPro" id="IPR013798">
    <property type="entry name" value="Indole-3-glycerol_P_synth_dom"/>
</dbReference>
<dbReference type="PANTHER" id="PTHR22854:SF2">
    <property type="entry name" value="INDOLE-3-GLYCEROL-PHOSPHATE SYNTHASE"/>
    <property type="match status" value="1"/>
</dbReference>
<gene>
    <name evidence="8 10" type="primary">trpC</name>
    <name evidence="10" type="ORF">EVB02_00160</name>
</gene>
<dbReference type="SUPFAM" id="SSF51366">
    <property type="entry name" value="Ribulose-phoshate binding barrel"/>
    <property type="match status" value="1"/>
</dbReference>
<dbReference type="EMBL" id="SHBO01000001">
    <property type="protein sequence ID" value="RZO08899.1"/>
    <property type="molecule type" value="Genomic_DNA"/>
</dbReference>
<accession>A0A520LPJ3</accession>
<dbReference type="FunFam" id="3.20.20.70:FF:000024">
    <property type="entry name" value="Indole-3-glycerol phosphate synthase"/>
    <property type="match status" value="1"/>
</dbReference>
<comment type="pathway">
    <text evidence="2 8">Amino-acid biosynthesis; L-tryptophan biosynthesis; L-tryptophan from chorismate: step 4/5.</text>
</comment>
<keyword evidence="4 8" id="KW-0210">Decarboxylase</keyword>
<dbReference type="HAMAP" id="MF_00134_B">
    <property type="entry name" value="IGPS_B"/>
    <property type="match status" value="1"/>
</dbReference>
<keyword evidence="5 8" id="KW-0822">Tryptophan biosynthesis</keyword>
<dbReference type="Proteomes" id="UP000318148">
    <property type="component" value="Unassembled WGS sequence"/>
</dbReference>
<dbReference type="CDD" id="cd00331">
    <property type="entry name" value="IGPS"/>
    <property type="match status" value="1"/>
</dbReference>
<evidence type="ECO:0000256" key="1">
    <source>
        <dbReference type="ARBA" id="ARBA00001633"/>
    </source>
</evidence>
<dbReference type="UniPathway" id="UPA00035">
    <property type="reaction ID" value="UER00043"/>
</dbReference>
<evidence type="ECO:0000256" key="6">
    <source>
        <dbReference type="ARBA" id="ARBA00023141"/>
    </source>
</evidence>
<dbReference type="PANTHER" id="PTHR22854">
    <property type="entry name" value="TRYPTOPHAN BIOSYNTHESIS PROTEIN"/>
    <property type="match status" value="1"/>
</dbReference>
<dbReference type="InterPro" id="IPR013785">
    <property type="entry name" value="Aldolase_TIM"/>
</dbReference>
<reference evidence="10 11" key="1">
    <citation type="submission" date="2019-02" db="EMBL/GenBank/DDBJ databases">
        <title>Prokaryotic population dynamics and viral predation in marine succession experiment using metagenomics: the confinement effect.</title>
        <authorList>
            <person name="Haro-Moreno J.M."/>
            <person name="Rodriguez-Valera F."/>
            <person name="Lopez-Perez M."/>
        </authorList>
    </citation>
    <scope>NUCLEOTIDE SEQUENCE [LARGE SCALE GENOMIC DNA]</scope>
    <source>
        <strain evidence="10">MED-G169</strain>
    </source>
</reference>
<evidence type="ECO:0000259" key="9">
    <source>
        <dbReference type="Pfam" id="PF00218"/>
    </source>
</evidence>
<keyword evidence="3 8" id="KW-0028">Amino-acid biosynthesis</keyword>
<organism evidence="10 11">
    <name type="scientific">SAR92 clade bacterium</name>
    <dbReference type="NCBI Taxonomy" id="2315479"/>
    <lineage>
        <taxon>Bacteria</taxon>
        <taxon>Pseudomonadati</taxon>
        <taxon>Pseudomonadota</taxon>
        <taxon>Gammaproteobacteria</taxon>
        <taxon>Cellvibrionales</taxon>
        <taxon>Porticoccaceae</taxon>
        <taxon>SAR92 clade</taxon>
    </lineage>
</organism>
<keyword evidence="6 8" id="KW-0057">Aromatic amino acid biosynthesis</keyword>
<dbReference type="InterPro" id="IPR045186">
    <property type="entry name" value="Indole-3-glycerol_P_synth"/>
</dbReference>